<evidence type="ECO:0000256" key="1">
    <source>
        <dbReference type="ARBA" id="ARBA00003237"/>
    </source>
</evidence>
<proteinExistence type="inferred from homology"/>
<dbReference type="Pfam" id="PF02749">
    <property type="entry name" value="QRPTase_N"/>
    <property type="match status" value="1"/>
</dbReference>
<dbReference type="PANTHER" id="PTHR32179">
    <property type="entry name" value="NICOTINATE-NUCLEOTIDE PYROPHOSPHORYLASE [CARBOXYLATING]"/>
    <property type="match status" value="1"/>
</dbReference>
<protein>
    <recommendedName>
        <fullName evidence="11">Probable nicotinate-nucleotide pyrophosphorylase [carboxylating]</fullName>
        <ecNumber evidence="5">2.4.2.19</ecNumber>
    </recommendedName>
    <alternativeName>
        <fullName evidence="9">Quinolinate phosphoribosyltransferase [decarboxylating]</fullName>
    </alternativeName>
</protein>
<dbReference type="InterPro" id="IPR002638">
    <property type="entry name" value="Quinolinate_PRibosylTrfase_C"/>
</dbReference>
<organism evidence="14">
    <name type="scientific">marine metagenome</name>
    <dbReference type="NCBI Taxonomy" id="408172"/>
    <lineage>
        <taxon>unclassified sequences</taxon>
        <taxon>metagenomes</taxon>
        <taxon>ecological metagenomes</taxon>
    </lineage>
</organism>
<evidence type="ECO:0000256" key="10">
    <source>
        <dbReference type="ARBA" id="ARBA00047445"/>
    </source>
</evidence>
<comment type="function">
    <text evidence="1">Involved in the catabolism of quinolinic acid (QA).</text>
</comment>
<feature type="domain" description="Quinolinate phosphoribosyl transferase C-terminal" evidence="12">
    <location>
        <begin position="102"/>
        <end position="267"/>
    </location>
</feature>
<evidence type="ECO:0000256" key="7">
    <source>
        <dbReference type="ARBA" id="ARBA00022676"/>
    </source>
</evidence>
<dbReference type="InterPro" id="IPR037128">
    <property type="entry name" value="Quinolinate_PRibosylTase_N_sf"/>
</dbReference>
<evidence type="ECO:0000256" key="6">
    <source>
        <dbReference type="ARBA" id="ARBA00022642"/>
    </source>
</evidence>
<evidence type="ECO:0000259" key="12">
    <source>
        <dbReference type="Pfam" id="PF01729"/>
    </source>
</evidence>
<dbReference type="InterPro" id="IPR013785">
    <property type="entry name" value="Aldolase_TIM"/>
</dbReference>
<dbReference type="NCBIfam" id="TIGR00078">
    <property type="entry name" value="nadC"/>
    <property type="match status" value="1"/>
</dbReference>
<dbReference type="InterPro" id="IPR036068">
    <property type="entry name" value="Nicotinate_pribotase-like_C"/>
</dbReference>
<dbReference type="Gene3D" id="3.90.1170.20">
    <property type="entry name" value="Quinolinate phosphoribosyl transferase, N-terminal domain"/>
    <property type="match status" value="1"/>
</dbReference>
<dbReference type="PIRSF" id="PIRSF006250">
    <property type="entry name" value="NadC_ModD"/>
    <property type="match status" value="1"/>
</dbReference>
<dbReference type="PANTHER" id="PTHR32179:SF3">
    <property type="entry name" value="NICOTINATE-NUCLEOTIDE PYROPHOSPHORYLASE [CARBOXYLATING]"/>
    <property type="match status" value="1"/>
</dbReference>
<dbReference type="FunFam" id="3.20.20.70:FF:000030">
    <property type="entry name" value="Nicotinate-nucleotide pyrophosphorylase, carboxylating"/>
    <property type="match status" value="1"/>
</dbReference>
<evidence type="ECO:0000256" key="3">
    <source>
        <dbReference type="ARBA" id="ARBA00009400"/>
    </source>
</evidence>
<gene>
    <name evidence="14" type="ORF">METZ01_LOCUS104589</name>
</gene>
<evidence type="ECO:0000256" key="2">
    <source>
        <dbReference type="ARBA" id="ARBA00004893"/>
    </source>
</evidence>
<keyword evidence="7" id="KW-0328">Glycosyltransferase</keyword>
<evidence type="ECO:0000256" key="9">
    <source>
        <dbReference type="ARBA" id="ARBA00033102"/>
    </source>
</evidence>
<dbReference type="InterPro" id="IPR022412">
    <property type="entry name" value="Quinolinate_PRibosylTrfase_N"/>
</dbReference>
<keyword evidence="8" id="KW-0808">Transferase</keyword>
<evidence type="ECO:0000256" key="8">
    <source>
        <dbReference type="ARBA" id="ARBA00022679"/>
    </source>
</evidence>
<dbReference type="SUPFAM" id="SSF51690">
    <property type="entry name" value="Nicotinate/Quinolinate PRTase C-terminal domain-like"/>
    <property type="match status" value="1"/>
</dbReference>
<evidence type="ECO:0000256" key="4">
    <source>
        <dbReference type="ARBA" id="ARBA00011218"/>
    </source>
</evidence>
<dbReference type="AlphaFoldDB" id="A0A381WGV4"/>
<dbReference type="FunFam" id="3.90.1170.20:FF:000001">
    <property type="entry name" value="Nicotinate-nucleotide diphosphorylase (Carboxylating)"/>
    <property type="match status" value="1"/>
</dbReference>
<dbReference type="Gene3D" id="3.20.20.70">
    <property type="entry name" value="Aldolase class I"/>
    <property type="match status" value="1"/>
</dbReference>
<feature type="domain" description="Quinolinate phosphoribosyl transferase N-terminal" evidence="13">
    <location>
        <begin position="15"/>
        <end position="100"/>
    </location>
</feature>
<keyword evidence="6" id="KW-0662">Pyridine nucleotide biosynthesis</keyword>
<comment type="pathway">
    <text evidence="2">Cofactor biosynthesis; NAD(+) biosynthesis; nicotinate D-ribonucleotide from quinolinate: step 1/1.</text>
</comment>
<dbReference type="GO" id="GO:0009435">
    <property type="term" value="P:NAD+ biosynthetic process"/>
    <property type="evidence" value="ECO:0007669"/>
    <property type="project" value="UniProtKB-UniPathway"/>
</dbReference>
<dbReference type="GO" id="GO:0005737">
    <property type="term" value="C:cytoplasm"/>
    <property type="evidence" value="ECO:0007669"/>
    <property type="project" value="TreeGrafter"/>
</dbReference>
<evidence type="ECO:0000313" key="14">
    <source>
        <dbReference type="EMBL" id="SVA51735.1"/>
    </source>
</evidence>
<dbReference type="InterPro" id="IPR027277">
    <property type="entry name" value="NadC/ModD"/>
</dbReference>
<comment type="similarity">
    <text evidence="3">Belongs to the NadC/ModD family.</text>
</comment>
<evidence type="ECO:0000259" key="13">
    <source>
        <dbReference type="Pfam" id="PF02749"/>
    </source>
</evidence>
<dbReference type="Pfam" id="PF01729">
    <property type="entry name" value="QRPTase_C"/>
    <property type="match status" value="1"/>
</dbReference>
<sequence length="269" mass="27883">MLAAALAEDLGDAGDITSLATVPVDDECVAHIVARARGCIAGLGSALRVFTLTDNLVATGAIVTDGDLVSPDDQLAAITGPTRAILSGERVSLNLLGHLSGIATATRAFVDRIEGTGAAIVDTRKTTPLFRALEKMAVRAGGGHNHRMGLHDAILIKDNHIRAVGSVKEAVVRARDSVGEDVTIEVEIEDLDDLKGAVAAGANTVMLDNMEPDIIRQAVEQAAGSCILEASGGITLDNVREIAETGVDLISIGWITHSAPALDLALDFD</sequence>
<dbReference type="GO" id="GO:0004514">
    <property type="term" value="F:nicotinate-nucleotide diphosphorylase (carboxylating) activity"/>
    <property type="evidence" value="ECO:0007669"/>
    <property type="project" value="UniProtKB-EC"/>
</dbReference>
<dbReference type="InterPro" id="IPR004393">
    <property type="entry name" value="NadC"/>
</dbReference>
<reference evidence="14" key="1">
    <citation type="submission" date="2018-05" db="EMBL/GenBank/DDBJ databases">
        <authorList>
            <person name="Lanie J.A."/>
            <person name="Ng W.-L."/>
            <person name="Kazmierczak K.M."/>
            <person name="Andrzejewski T.M."/>
            <person name="Davidsen T.M."/>
            <person name="Wayne K.J."/>
            <person name="Tettelin H."/>
            <person name="Glass J.I."/>
            <person name="Rusch D."/>
            <person name="Podicherti R."/>
            <person name="Tsui H.-C.T."/>
            <person name="Winkler M.E."/>
        </authorList>
    </citation>
    <scope>NUCLEOTIDE SEQUENCE</scope>
</reference>
<comment type="subunit">
    <text evidence="4">Hexamer formed by 3 homodimers.</text>
</comment>
<dbReference type="UniPathway" id="UPA00253">
    <property type="reaction ID" value="UER00331"/>
</dbReference>
<accession>A0A381WGV4</accession>
<dbReference type="CDD" id="cd01572">
    <property type="entry name" value="QPRTase"/>
    <property type="match status" value="1"/>
</dbReference>
<dbReference type="EMBL" id="UINC01011771">
    <property type="protein sequence ID" value="SVA51735.1"/>
    <property type="molecule type" value="Genomic_DNA"/>
</dbReference>
<dbReference type="SUPFAM" id="SSF54675">
    <property type="entry name" value="Nicotinate/Quinolinate PRTase N-terminal domain-like"/>
    <property type="match status" value="1"/>
</dbReference>
<dbReference type="GO" id="GO:0034213">
    <property type="term" value="P:quinolinate catabolic process"/>
    <property type="evidence" value="ECO:0007669"/>
    <property type="project" value="TreeGrafter"/>
</dbReference>
<name>A0A381WGV4_9ZZZZ</name>
<dbReference type="EC" id="2.4.2.19" evidence="5"/>
<evidence type="ECO:0000256" key="11">
    <source>
        <dbReference type="ARBA" id="ARBA00069173"/>
    </source>
</evidence>
<evidence type="ECO:0000256" key="5">
    <source>
        <dbReference type="ARBA" id="ARBA00011944"/>
    </source>
</evidence>
<comment type="catalytic activity">
    <reaction evidence="10">
        <text>nicotinate beta-D-ribonucleotide + CO2 + diphosphate = quinolinate + 5-phospho-alpha-D-ribose 1-diphosphate + 2 H(+)</text>
        <dbReference type="Rhea" id="RHEA:12733"/>
        <dbReference type="ChEBI" id="CHEBI:15378"/>
        <dbReference type="ChEBI" id="CHEBI:16526"/>
        <dbReference type="ChEBI" id="CHEBI:29959"/>
        <dbReference type="ChEBI" id="CHEBI:33019"/>
        <dbReference type="ChEBI" id="CHEBI:57502"/>
        <dbReference type="ChEBI" id="CHEBI:58017"/>
        <dbReference type="EC" id="2.4.2.19"/>
    </reaction>
</comment>